<comment type="caution">
    <text evidence="6">The sequence shown here is derived from an EMBL/GenBank/DDBJ whole genome shotgun (WGS) entry which is preliminary data.</text>
</comment>
<evidence type="ECO:0000313" key="6">
    <source>
        <dbReference type="EMBL" id="MBU2789246.1"/>
    </source>
</evidence>
<dbReference type="PIRSF" id="PIRSF006060">
    <property type="entry name" value="AA_transporter"/>
    <property type="match status" value="1"/>
</dbReference>
<dbReference type="Gene3D" id="1.20.1740.10">
    <property type="entry name" value="Amino acid/polyamine transporter I"/>
    <property type="match status" value="1"/>
</dbReference>
<dbReference type="PANTHER" id="PTHR47547:SF1">
    <property type="entry name" value="ASPARTATE-PROTON SYMPORTER"/>
    <property type="match status" value="1"/>
</dbReference>
<keyword evidence="7" id="KW-1185">Reference proteome</keyword>
<evidence type="ECO:0000256" key="4">
    <source>
        <dbReference type="ARBA" id="ARBA00023136"/>
    </source>
</evidence>
<name>A0AAE3CKU7_9PROT</name>
<feature type="transmembrane region" description="Helical" evidence="5">
    <location>
        <begin position="242"/>
        <end position="266"/>
    </location>
</feature>
<gene>
    <name evidence="6" type="ORF">HFQ13_13725</name>
</gene>
<keyword evidence="4 5" id="KW-0472">Membrane</keyword>
<feature type="transmembrane region" description="Helical" evidence="5">
    <location>
        <begin position="286"/>
        <end position="306"/>
    </location>
</feature>
<feature type="transmembrane region" description="Helical" evidence="5">
    <location>
        <begin position="373"/>
        <end position="395"/>
    </location>
</feature>
<dbReference type="PANTHER" id="PTHR47547">
    <property type="match status" value="1"/>
</dbReference>
<dbReference type="RefSeq" id="WP_215885793.1">
    <property type="nucleotide sequence ID" value="NZ_JAAXYO010000192.1"/>
</dbReference>
<dbReference type="EMBL" id="JAAXYO010000192">
    <property type="protein sequence ID" value="MBU2789246.1"/>
    <property type="molecule type" value="Genomic_DNA"/>
</dbReference>
<keyword evidence="2 5" id="KW-0812">Transmembrane</keyword>
<feature type="transmembrane region" description="Helical" evidence="5">
    <location>
        <begin position="96"/>
        <end position="119"/>
    </location>
</feature>
<dbReference type="InterPro" id="IPR052962">
    <property type="entry name" value="AA_Transporter_AGT"/>
</dbReference>
<sequence length="423" mass="45279">MKDQPLRDDKRGLRREGKLQGLILACVGASIGSGWLFGPLYTAKMAGPYAIGSWVIGMVAILLLAVVFAELAPLIPKAGAVVHLANIGNGPIVGNMWTWILFLSYATIAPIEVTALLTYGNNYFPHFLQPNSSLLSSQGYFYALLALAFFVALNFLSVRWIFRINNGATWWKIAIPALTGIAFIVLGWHSGNFHSAAGNSASNIQGMFVAVATGGVIFSLLGFRHAIDLAGESENPKRDLPLATILSVLIAGGIYILVQVAFIAAVRPEDLANGGWEHLHFPGINGPFAALAASIGISWLAVLLYVDAFVSPAGTALIYTATSARVTLATAESGAFPRILGKINGHGVPWTSLILLYIVGAIFFLPFPSWQKMVGYIASMTVLSYVIGPIALMQLRKAMPNLERPFTLPGAKVIAPISFGHFE</sequence>
<dbReference type="InterPro" id="IPR002293">
    <property type="entry name" value="AA/rel_permease1"/>
</dbReference>
<proteinExistence type="predicted"/>
<comment type="subcellular location">
    <subcellularLocation>
        <location evidence="1">Membrane</location>
        <topology evidence="1">Multi-pass membrane protein</topology>
    </subcellularLocation>
</comment>
<dbReference type="GO" id="GO:0016020">
    <property type="term" value="C:membrane"/>
    <property type="evidence" value="ECO:0007669"/>
    <property type="project" value="UniProtKB-SubCell"/>
</dbReference>
<dbReference type="AlphaFoldDB" id="A0AAE3CKU7"/>
<feature type="transmembrane region" description="Helical" evidence="5">
    <location>
        <begin position="139"/>
        <end position="162"/>
    </location>
</feature>
<feature type="transmembrane region" description="Helical" evidence="5">
    <location>
        <begin position="169"/>
        <end position="189"/>
    </location>
</feature>
<keyword evidence="3 5" id="KW-1133">Transmembrane helix</keyword>
<evidence type="ECO:0000313" key="7">
    <source>
        <dbReference type="Proteomes" id="UP001197378"/>
    </source>
</evidence>
<dbReference type="Proteomes" id="UP001197378">
    <property type="component" value="Unassembled WGS sequence"/>
</dbReference>
<organism evidence="6 7">
    <name type="scientific">Igneacidithiobacillus copahuensis</name>
    <dbReference type="NCBI Taxonomy" id="2724909"/>
    <lineage>
        <taxon>Bacteria</taxon>
        <taxon>Pseudomonadati</taxon>
        <taxon>Pseudomonadota</taxon>
        <taxon>Acidithiobacillia</taxon>
        <taxon>Acidithiobacillales</taxon>
        <taxon>Acidithiobacillaceae</taxon>
        <taxon>Igneacidithiobacillus</taxon>
    </lineage>
</organism>
<evidence type="ECO:0000256" key="5">
    <source>
        <dbReference type="SAM" id="Phobius"/>
    </source>
</evidence>
<evidence type="ECO:0000256" key="2">
    <source>
        <dbReference type="ARBA" id="ARBA00022692"/>
    </source>
</evidence>
<feature type="transmembrane region" description="Helical" evidence="5">
    <location>
        <begin position="54"/>
        <end position="75"/>
    </location>
</feature>
<evidence type="ECO:0000256" key="3">
    <source>
        <dbReference type="ARBA" id="ARBA00022989"/>
    </source>
</evidence>
<dbReference type="GO" id="GO:0022857">
    <property type="term" value="F:transmembrane transporter activity"/>
    <property type="evidence" value="ECO:0007669"/>
    <property type="project" value="InterPro"/>
</dbReference>
<dbReference type="Pfam" id="PF13520">
    <property type="entry name" value="AA_permease_2"/>
    <property type="match status" value="1"/>
</dbReference>
<feature type="transmembrane region" description="Helical" evidence="5">
    <location>
        <begin position="348"/>
        <end position="367"/>
    </location>
</feature>
<feature type="transmembrane region" description="Helical" evidence="5">
    <location>
        <begin position="201"/>
        <end position="221"/>
    </location>
</feature>
<evidence type="ECO:0000256" key="1">
    <source>
        <dbReference type="ARBA" id="ARBA00004141"/>
    </source>
</evidence>
<accession>A0AAE3CKU7</accession>
<reference evidence="6" key="1">
    <citation type="journal article" date="2021" name="ISME J.">
        <title>Genomic evolution of the class Acidithiobacillia: deep-branching Proteobacteria living in extreme acidic conditions.</title>
        <authorList>
            <person name="Moya-Beltran A."/>
            <person name="Beard S."/>
            <person name="Rojas-Villalobos C."/>
            <person name="Issotta F."/>
            <person name="Gallardo Y."/>
            <person name="Ulloa R."/>
            <person name="Giaveno A."/>
            <person name="Degli Esposti M."/>
            <person name="Johnson D.B."/>
            <person name="Quatrini R."/>
        </authorList>
    </citation>
    <scope>NUCLEOTIDE SEQUENCE</scope>
    <source>
        <strain evidence="6">VAN18-1</strain>
    </source>
</reference>
<feature type="transmembrane region" description="Helical" evidence="5">
    <location>
        <begin position="21"/>
        <end position="42"/>
    </location>
</feature>
<protein>
    <submittedName>
        <fullName evidence="6">APC family permease</fullName>
    </submittedName>
</protein>